<dbReference type="GO" id="GO:0006635">
    <property type="term" value="P:fatty acid beta-oxidation"/>
    <property type="evidence" value="ECO:0007669"/>
    <property type="project" value="TreeGrafter"/>
</dbReference>
<dbReference type="GO" id="GO:0005829">
    <property type="term" value="C:cytosol"/>
    <property type="evidence" value="ECO:0007669"/>
    <property type="project" value="TreeGrafter"/>
</dbReference>
<keyword evidence="6" id="KW-1185">Reference proteome</keyword>
<name>A0A813NX17_9BILA</name>
<evidence type="ECO:0000313" key="3">
    <source>
        <dbReference type="EMBL" id="CAF0784335.1"/>
    </source>
</evidence>
<dbReference type="EMBL" id="CAJOBC010000014">
    <property type="protein sequence ID" value="CAF3518361.1"/>
    <property type="molecule type" value="Genomic_DNA"/>
</dbReference>
<sequence length="288" mass="32519">MFLIRRLFVQNHVNPATKLSTNSLVDICNEFKQLRGGSIELEKDDTSGIAHIFINHQEKRNALSGKMMVDLYDIVNDLEQWSNGKGVLLHSFGSVFCSGADLETIKYLLKSEQGGFQMATLMHSILTKFRHLPLVTVALINGRAMGGGAELCTMFDYRLMTLNSSIQFVQGRMGLSPGWSGGLRLKQIIGSKNTLDLLLTSKQIKAKEALEMKLIDHIFEDDKEVIEQAVNWLKTKIIFDVSVVRTMKKLMMNIDEETKQLENEKKLFLSLWGGKTNLEAIQSNVKHQ</sequence>
<evidence type="ECO:0000313" key="5">
    <source>
        <dbReference type="EMBL" id="CAF3566395.1"/>
    </source>
</evidence>
<reference evidence="2" key="1">
    <citation type="submission" date="2021-02" db="EMBL/GenBank/DDBJ databases">
        <authorList>
            <person name="Nowell W R."/>
        </authorList>
    </citation>
    <scope>NUCLEOTIDE SEQUENCE</scope>
</reference>
<keyword evidence="1" id="KW-0456">Lyase</keyword>
<accession>A0A813NX17</accession>
<dbReference type="PANTHER" id="PTHR11941:SF27">
    <property type="entry name" value="ETHYLMALONYL-COA DECARBOXYLASE"/>
    <property type="match status" value="1"/>
</dbReference>
<evidence type="ECO:0000313" key="2">
    <source>
        <dbReference type="EMBL" id="CAF0740146.1"/>
    </source>
</evidence>
<evidence type="ECO:0000313" key="6">
    <source>
        <dbReference type="Proteomes" id="UP000663829"/>
    </source>
</evidence>
<gene>
    <name evidence="2" type="ORF">GPM918_LOCUS215</name>
    <name evidence="3" type="ORF">OVA965_LOCUS3785</name>
    <name evidence="4" type="ORF">SRO942_LOCUS216</name>
    <name evidence="5" type="ORF">TMI583_LOCUS3783</name>
</gene>
<proteinExistence type="predicted"/>
<dbReference type="SUPFAM" id="SSF52096">
    <property type="entry name" value="ClpP/crotonase"/>
    <property type="match status" value="1"/>
</dbReference>
<evidence type="ECO:0008006" key="7">
    <source>
        <dbReference type="Google" id="ProtNLM"/>
    </source>
</evidence>
<dbReference type="InterPro" id="IPR029045">
    <property type="entry name" value="ClpP/crotonase-like_dom_sf"/>
</dbReference>
<dbReference type="PANTHER" id="PTHR11941">
    <property type="entry name" value="ENOYL-COA HYDRATASE-RELATED"/>
    <property type="match status" value="1"/>
</dbReference>
<evidence type="ECO:0000313" key="4">
    <source>
        <dbReference type="EMBL" id="CAF3518361.1"/>
    </source>
</evidence>
<dbReference type="Pfam" id="PF00378">
    <property type="entry name" value="ECH_1"/>
    <property type="match status" value="1"/>
</dbReference>
<dbReference type="InterPro" id="IPR001753">
    <property type="entry name" value="Enoyl-CoA_hydra/iso"/>
</dbReference>
<dbReference type="CDD" id="cd06558">
    <property type="entry name" value="crotonase-like"/>
    <property type="match status" value="1"/>
</dbReference>
<dbReference type="Gene3D" id="3.90.226.10">
    <property type="entry name" value="2-enoyl-CoA Hydratase, Chain A, domain 1"/>
    <property type="match status" value="1"/>
</dbReference>
<dbReference type="EMBL" id="CAJNOK010000939">
    <property type="protein sequence ID" value="CAF0784335.1"/>
    <property type="molecule type" value="Genomic_DNA"/>
</dbReference>
<dbReference type="OrthoDB" id="448450at2759"/>
<evidence type="ECO:0000256" key="1">
    <source>
        <dbReference type="ARBA" id="ARBA00023239"/>
    </source>
</evidence>
<protein>
    <recommendedName>
        <fullName evidence="7">Ethylmalonyl-CoA decarboxylase</fullName>
    </recommendedName>
</protein>
<dbReference type="EMBL" id="CAJNOQ010000014">
    <property type="protein sequence ID" value="CAF0740146.1"/>
    <property type="molecule type" value="Genomic_DNA"/>
</dbReference>
<dbReference type="Proteomes" id="UP000681722">
    <property type="component" value="Unassembled WGS sequence"/>
</dbReference>
<organism evidence="2 6">
    <name type="scientific">Didymodactylos carnosus</name>
    <dbReference type="NCBI Taxonomy" id="1234261"/>
    <lineage>
        <taxon>Eukaryota</taxon>
        <taxon>Metazoa</taxon>
        <taxon>Spiralia</taxon>
        <taxon>Gnathifera</taxon>
        <taxon>Rotifera</taxon>
        <taxon>Eurotatoria</taxon>
        <taxon>Bdelloidea</taxon>
        <taxon>Philodinida</taxon>
        <taxon>Philodinidae</taxon>
        <taxon>Didymodactylos</taxon>
    </lineage>
</organism>
<dbReference type="Proteomes" id="UP000677228">
    <property type="component" value="Unassembled WGS sequence"/>
</dbReference>
<dbReference type="AlphaFoldDB" id="A0A813NX17"/>
<comment type="caution">
    <text evidence="2">The sequence shown here is derived from an EMBL/GenBank/DDBJ whole genome shotgun (WGS) entry which is preliminary data.</text>
</comment>
<dbReference type="GO" id="GO:0016829">
    <property type="term" value="F:lyase activity"/>
    <property type="evidence" value="ECO:0007669"/>
    <property type="project" value="UniProtKB-KW"/>
</dbReference>
<dbReference type="EMBL" id="CAJOBA010000939">
    <property type="protein sequence ID" value="CAF3566395.1"/>
    <property type="molecule type" value="Genomic_DNA"/>
</dbReference>
<dbReference type="Proteomes" id="UP000682733">
    <property type="component" value="Unassembled WGS sequence"/>
</dbReference>
<dbReference type="Proteomes" id="UP000663829">
    <property type="component" value="Unassembled WGS sequence"/>
</dbReference>